<feature type="compositionally biased region" description="Polar residues" evidence="8">
    <location>
        <begin position="290"/>
        <end position="300"/>
    </location>
</feature>
<evidence type="ECO:0000256" key="4">
    <source>
        <dbReference type="ARBA" id="ARBA00023155"/>
    </source>
</evidence>
<keyword evidence="4 6" id="KW-0371">Homeobox</keyword>
<keyword evidence="10" id="KW-1185">Reference proteome</keyword>
<feature type="DNA-binding region" description="Homeobox" evidence="6">
    <location>
        <begin position="231"/>
        <end position="246"/>
    </location>
</feature>
<reference evidence="11" key="1">
    <citation type="submission" date="2025-08" db="UniProtKB">
        <authorList>
            <consortium name="RefSeq"/>
        </authorList>
    </citation>
    <scope>IDENTIFICATION</scope>
</reference>
<dbReference type="PANTHER" id="PTHR45664">
    <property type="entry name" value="PROTEIN ZERKNUELLT 1-RELATED"/>
    <property type="match status" value="1"/>
</dbReference>
<name>A0A3Q0II29_DIACI</name>
<dbReference type="RefSeq" id="XP_026675834.1">
    <property type="nucleotide sequence ID" value="XM_026820033.1"/>
</dbReference>
<evidence type="ECO:0000256" key="2">
    <source>
        <dbReference type="ARBA" id="ARBA00022473"/>
    </source>
</evidence>
<dbReference type="GO" id="GO:0005634">
    <property type="term" value="C:nucleus"/>
    <property type="evidence" value="ECO:0007669"/>
    <property type="project" value="UniProtKB-SubCell"/>
</dbReference>
<evidence type="ECO:0000256" key="5">
    <source>
        <dbReference type="ARBA" id="ARBA00023242"/>
    </source>
</evidence>
<dbReference type="PaxDb" id="121845-A0A3Q0II29"/>
<feature type="region of interest" description="Disordered" evidence="8">
    <location>
        <begin position="136"/>
        <end position="155"/>
    </location>
</feature>
<dbReference type="PROSITE" id="PS00032">
    <property type="entry name" value="ANTENNAPEDIA"/>
    <property type="match status" value="1"/>
</dbReference>
<protein>
    <submittedName>
        <fullName evidence="11">Homeotic protein proboscipedia</fullName>
    </submittedName>
</protein>
<evidence type="ECO:0000256" key="1">
    <source>
        <dbReference type="ARBA" id="ARBA00004123"/>
    </source>
</evidence>
<feature type="domain" description="Homeobox" evidence="9">
    <location>
        <begin position="229"/>
        <end position="245"/>
    </location>
</feature>
<dbReference type="GeneID" id="103524705"/>
<dbReference type="SUPFAM" id="SSF46689">
    <property type="entry name" value="Homeodomain-like"/>
    <property type="match status" value="2"/>
</dbReference>
<evidence type="ECO:0000313" key="10">
    <source>
        <dbReference type="Proteomes" id="UP000079169"/>
    </source>
</evidence>
<dbReference type="STRING" id="121845.A0A3Q0II29"/>
<gene>
    <name evidence="11" type="primary">LOC103524705</name>
</gene>
<dbReference type="InterPro" id="IPR001827">
    <property type="entry name" value="Homeobox_Antennapedia_CS"/>
</dbReference>
<evidence type="ECO:0000256" key="7">
    <source>
        <dbReference type="RuleBase" id="RU000682"/>
    </source>
</evidence>
<evidence type="ECO:0000313" key="11">
    <source>
        <dbReference type="RefSeq" id="XP_026675834.1"/>
    </source>
</evidence>
<evidence type="ECO:0000256" key="3">
    <source>
        <dbReference type="ARBA" id="ARBA00023125"/>
    </source>
</evidence>
<keyword evidence="5 6" id="KW-0539">Nucleus</keyword>
<dbReference type="AlphaFoldDB" id="A0A3Q0II29"/>
<accession>A0A3Q0II29</accession>
<feature type="DNA-binding region" description="Homeobox" evidence="6">
    <location>
        <begin position="156"/>
        <end position="215"/>
    </location>
</feature>
<comment type="subcellular location">
    <subcellularLocation>
        <location evidence="1 6 7">Nucleus</location>
    </subcellularLocation>
</comment>
<evidence type="ECO:0000256" key="8">
    <source>
        <dbReference type="SAM" id="MobiDB-lite"/>
    </source>
</evidence>
<dbReference type="InterPro" id="IPR009057">
    <property type="entry name" value="Homeodomain-like_sf"/>
</dbReference>
<dbReference type="SMART" id="SM00389">
    <property type="entry name" value="HOX"/>
    <property type="match status" value="1"/>
</dbReference>
<dbReference type="PRINTS" id="PR00024">
    <property type="entry name" value="HOMEOBOX"/>
</dbReference>
<dbReference type="KEGG" id="dci:103524705"/>
<keyword evidence="3 6" id="KW-0238">DNA-binding</keyword>
<feature type="domain" description="Homeobox" evidence="9">
    <location>
        <begin position="154"/>
        <end position="214"/>
    </location>
</feature>
<sequence>MEFHVKFIEKNAATSFKPGFKLSLNKINYLKMKREDDFIKEDFMKDDFMKHRGVASPIENSYWLSNSGNTPLGDCQSESGFISSQPSMSEFILPHHLNNDMVVPGSPHFTSLHDTNNVLQATAGNQQNLQEYPWMKEKKTSRKNSAQQGREKNGLPRRLRTAYTNTQLLELEKEFHFNKYLCRPRRIEIAASLDLTERQVKVWFQNRRMKHKRQTLNKGNDDNENDIVSQVKVWFQNRRMKHKRQTLNKGNDDNENDNENDNDHDEEKESIASTDTVLTGKSVVPKPKNETQTTNIEQRQ</sequence>
<dbReference type="Gene3D" id="1.10.10.60">
    <property type="entry name" value="Homeodomain-like"/>
    <property type="match status" value="2"/>
</dbReference>
<dbReference type="PROSITE" id="PS00027">
    <property type="entry name" value="HOMEOBOX_1"/>
    <property type="match status" value="1"/>
</dbReference>
<dbReference type="GO" id="GO:0000981">
    <property type="term" value="F:DNA-binding transcription factor activity, RNA polymerase II-specific"/>
    <property type="evidence" value="ECO:0007669"/>
    <property type="project" value="InterPro"/>
</dbReference>
<dbReference type="InterPro" id="IPR017970">
    <property type="entry name" value="Homeobox_CS"/>
</dbReference>
<feature type="compositionally biased region" description="Acidic residues" evidence="8">
    <location>
        <begin position="253"/>
        <end position="264"/>
    </location>
</feature>
<dbReference type="GO" id="GO:0048513">
    <property type="term" value="P:animal organ development"/>
    <property type="evidence" value="ECO:0007669"/>
    <property type="project" value="UniProtKB-ARBA"/>
</dbReference>
<dbReference type="InterPro" id="IPR020479">
    <property type="entry name" value="HD_metazoa"/>
</dbReference>
<dbReference type="InterPro" id="IPR001356">
    <property type="entry name" value="HD"/>
</dbReference>
<dbReference type="Pfam" id="PF00046">
    <property type="entry name" value="Homeodomain"/>
    <property type="match status" value="1"/>
</dbReference>
<dbReference type="Proteomes" id="UP000079169">
    <property type="component" value="Unplaced"/>
</dbReference>
<dbReference type="PANTHER" id="PTHR45664:SF2">
    <property type="entry name" value="HOMEOTIC PROTEIN PROBOSCIPEDIA"/>
    <property type="match status" value="1"/>
</dbReference>
<dbReference type="PROSITE" id="PS50071">
    <property type="entry name" value="HOMEOBOX_2"/>
    <property type="match status" value="2"/>
</dbReference>
<evidence type="ECO:0000256" key="6">
    <source>
        <dbReference type="PROSITE-ProRule" id="PRU00108"/>
    </source>
</evidence>
<dbReference type="GO" id="GO:0000978">
    <property type="term" value="F:RNA polymerase II cis-regulatory region sequence-specific DNA binding"/>
    <property type="evidence" value="ECO:0007669"/>
    <property type="project" value="TreeGrafter"/>
</dbReference>
<keyword evidence="2" id="KW-0217">Developmental protein</keyword>
<evidence type="ECO:0000259" key="9">
    <source>
        <dbReference type="PROSITE" id="PS50071"/>
    </source>
</evidence>
<organism evidence="10 11">
    <name type="scientific">Diaphorina citri</name>
    <name type="common">Asian citrus psyllid</name>
    <dbReference type="NCBI Taxonomy" id="121845"/>
    <lineage>
        <taxon>Eukaryota</taxon>
        <taxon>Metazoa</taxon>
        <taxon>Ecdysozoa</taxon>
        <taxon>Arthropoda</taxon>
        <taxon>Hexapoda</taxon>
        <taxon>Insecta</taxon>
        <taxon>Pterygota</taxon>
        <taxon>Neoptera</taxon>
        <taxon>Paraneoptera</taxon>
        <taxon>Hemiptera</taxon>
        <taxon>Sternorrhyncha</taxon>
        <taxon>Psylloidea</taxon>
        <taxon>Psyllidae</taxon>
        <taxon>Diaphorininae</taxon>
        <taxon>Diaphorina</taxon>
    </lineage>
</organism>
<proteinExistence type="predicted"/>
<dbReference type="FunFam" id="1.10.10.60:FF:000176">
    <property type="entry name" value="pancreas/duodenum homeobox protein 1"/>
    <property type="match status" value="1"/>
</dbReference>
<feature type="region of interest" description="Disordered" evidence="8">
    <location>
        <begin position="239"/>
        <end position="300"/>
    </location>
</feature>
<dbReference type="CDD" id="cd00086">
    <property type="entry name" value="homeodomain"/>
    <property type="match status" value="1"/>
</dbReference>